<feature type="transmembrane region" description="Helical" evidence="1">
    <location>
        <begin position="40"/>
        <end position="63"/>
    </location>
</feature>
<evidence type="ECO:0000313" key="2">
    <source>
        <dbReference type="EMBL" id="SCL65341.1"/>
    </source>
</evidence>
<dbReference type="EMBL" id="FMIA01000002">
    <property type="protein sequence ID" value="SCL65341.1"/>
    <property type="molecule type" value="Genomic_DNA"/>
</dbReference>
<sequence>MSVLATKVNADPALAAIPIHSDEACNQVGGMPVLATPATIVGVAAGVGLVGSVAALFGAGYVVGRNLGGTTPRPK</sequence>
<dbReference type="Proteomes" id="UP000198937">
    <property type="component" value="Unassembled WGS sequence"/>
</dbReference>
<keyword evidence="3" id="KW-1185">Reference proteome</keyword>
<keyword evidence="1" id="KW-0472">Membrane</keyword>
<organism evidence="2 3">
    <name type="scientific">Micromonospora yangpuensis</name>
    <dbReference type="NCBI Taxonomy" id="683228"/>
    <lineage>
        <taxon>Bacteria</taxon>
        <taxon>Bacillati</taxon>
        <taxon>Actinomycetota</taxon>
        <taxon>Actinomycetes</taxon>
        <taxon>Micromonosporales</taxon>
        <taxon>Micromonosporaceae</taxon>
        <taxon>Micromonospora</taxon>
    </lineage>
</organism>
<dbReference type="AlphaFoldDB" id="A0A1C6VGC0"/>
<accession>A0A1C6VGC0</accession>
<proteinExistence type="predicted"/>
<keyword evidence="1" id="KW-0812">Transmembrane</keyword>
<dbReference type="OrthoDB" id="3400830at2"/>
<reference evidence="2 3" key="1">
    <citation type="submission" date="2016-06" db="EMBL/GenBank/DDBJ databases">
        <authorList>
            <person name="Kjaerup R.B."/>
            <person name="Dalgaard T.S."/>
            <person name="Juul-Madsen H.R."/>
        </authorList>
    </citation>
    <scope>NUCLEOTIDE SEQUENCE [LARGE SCALE GENOMIC DNA]</scope>
    <source>
        <strain evidence="2 3">DSM 45577</strain>
    </source>
</reference>
<name>A0A1C6VGC0_9ACTN</name>
<evidence type="ECO:0000256" key="1">
    <source>
        <dbReference type="SAM" id="Phobius"/>
    </source>
</evidence>
<evidence type="ECO:0000313" key="3">
    <source>
        <dbReference type="Proteomes" id="UP000198937"/>
    </source>
</evidence>
<protein>
    <submittedName>
        <fullName evidence="2">Uncharacterized protein</fullName>
    </submittedName>
</protein>
<keyword evidence="1" id="KW-1133">Transmembrane helix</keyword>
<dbReference type="RefSeq" id="WP_091445304.1">
    <property type="nucleotide sequence ID" value="NZ_BMMJ01000026.1"/>
</dbReference>
<gene>
    <name evidence="2" type="ORF">GA0070617_5736</name>
</gene>
<dbReference type="STRING" id="683228.GA0070617_5736"/>